<dbReference type="FunFam" id="3.40.50.790:FF:000012">
    <property type="entry name" value="Ribosomal protein L1p/L10e family"/>
    <property type="match status" value="1"/>
</dbReference>
<keyword evidence="2" id="KW-1185">Reference proteome</keyword>
<dbReference type="InterPro" id="IPR023674">
    <property type="entry name" value="Ribosomal_uL1-like"/>
</dbReference>
<sequence length="170" mass="19776">MAEFQVANPKPRSLRLERIHLPRPHPEENAPKGSHQRLVAYKIPLPNPLLSEFTEFCLIYDDRAKSKLTKDQIDKKIKADNIPITKTLKLSKLKADYKAFEAKRKLMDSYDTFLADKWIVPLLPRLLGKQFFNKKRISVPVDLQQNNWKEQVDRIIESSLLFLSTGSHLL</sequence>
<proteinExistence type="predicted"/>
<comment type="caution">
    <text evidence="1">The sequence shown here is derived from an EMBL/GenBank/DDBJ whole genome shotgun (WGS) entry which is preliminary data.</text>
</comment>
<protein>
    <submittedName>
        <fullName evidence="1">Uncharacterized protein</fullName>
    </submittedName>
</protein>
<accession>A0AAW1Y8T2</accession>
<evidence type="ECO:0000313" key="1">
    <source>
        <dbReference type="EMBL" id="KAK9944651.1"/>
    </source>
</evidence>
<dbReference type="Gene3D" id="3.40.50.790">
    <property type="match status" value="1"/>
</dbReference>
<dbReference type="EMBL" id="JBEDUW010000002">
    <property type="protein sequence ID" value="KAK9944651.1"/>
    <property type="molecule type" value="Genomic_DNA"/>
</dbReference>
<dbReference type="InterPro" id="IPR016095">
    <property type="entry name" value="Ribosomal_uL1_3-a/b-sand"/>
</dbReference>
<evidence type="ECO:0000313" key="2">
    <source>
        <dbReference type="Proteomes" id="UP001457282"/>
    </source>
</evidence>
<reference evidence="1 2" key="1">
    <citation type="journal article" date="2023" name="G3 (Bethesda)">
        <title>A chromosome-length genome assembly and annotation of blackberry (Rubus argutus, cv. 'Hillquist').</title>
        <authorList>
            <person name="Bruna T."/>
            <person name="Aryal R."/>
            <person name="Dudchenko O."/>
            <person name="Sargent D.J."/>
            <person name="Mead D."/>
            <person name="Buti M."/>
            <person name="Cavallini A."/>
            <person name="Hytonen T."/>
            <person name="Andres J."/>
            <person name="Pham M."/>
            <person name="Weisz D."/>
            <person name="Mascagni F."/>
            <person name="Usai G."/>
            <person name="Natali L."/>
            <person name="Bassil N."/>
            <person name="Fernandez G.E."/>
            <person name="Lomsadze A."/>
            <person name="Armour M."/>
            <person name="Olukolu B."/>
            <person name="Poorten T."/>
            <person name="Britton C."/>
            <person name="Davik J."/>
            <person name="Ashrafi H."/>
            <person name="Aiden E.L."/>
            <person name="Borodovsky M."/>
            <person name="Worthington M."/>
        </authorList>
    </citation>
    <scope>NUCLEOTIDE SEQUENCE [LARGE SCALE GENOMIC DNA]</scope>
    <source>
        <strain evidence="1">PI 553951</strain>
    </source>
</reference>
<dbReference type="SUPFAM" id="SSF56808">
    <property type="entry name" value="Ribosomal protein L1"/>
    <property type="match status" value="1"/>
</dbReference>
<dbReference type="Proteomes" id="UP001457282">
    <property type="component" value="Unassembled WGS sequence"/>
</dbReference>
<dbReference type="InterPro" id="IPR028364">
    <property type="entry name" value="Ribosomal_uL1/biogenesis"/>
</dbReference>
<gene>
    <name evidence="1" type="ORF">M0R45_010211</name>
</gene>
<name>A0AAW1Y8T2_RUBAR</name>
<dbReference type="Pfam" id="PF00687">
    <property type="entry name" value="Ribosomal_L1"/>
    <property type="match status" value="1"/>
</dbReference>
<organism evidence="1 2">
    <name type="scientific">Rubus argutus</name>
    <name type="common">Southern blackberry</name>
    <dbReference type="NCBI Taxonomy" id="59490"/>
    <lineage>
        <taxon>Eukaryota</taxon>
        <taxon>Viridiplantae</taxon>
        <taxon>Streptophyta</taxon>
        <taxon>Embryophyta</taxon>
        <taxon>Tracheophyta</taxon>
        <taxon>Spermatophyta</taxon>
        <taxon>Magnoliopsida</taxon>
        <taxon>eudicotyledons</taxon>
        <taxon>Gunneridae</taxon>
        <taxon>Pentapetalae</taxon>
        <taxon>rosids</taxon>
        <taxon>fabids</taxon>
        <taxon>Rosales</taxon>
        <taxon>Rosaceae</taxon>
        <taxon>Rosoideae</taxon>
        <taxon>Rosoideae incertae sedis</taxon>
        <taxon>Rubus</taxon>
    </lineage>
</organism>
<dbReference type="AlphaFoldDB" id="A0AAW1Y8T2"/>